<proteinExistence type="predicted"/>
<feature type="region of interest" description="Disordered" evidence="1">
    <location>
        <begin position="268"/>
        <end position="287"/>
    </location>
</feature>
<dbReference type="PANTHER" id="PTHR34718:SF2">
    <property type="entry name" value="PHD-TYPE DOMAIN-CONTAINING PROTEIN"/>
    <property type="match status" value="1"/>
</dbReference>
<evidence type="ECO:0000313" key="2">
    <source>
        <dbReference type="EMBL" id="KAK0157034.1"/>
    </source>
</evidence>
<name>A0AA39EUC9_9HYME</name>
<gene>
    <name evidence="2" type="ORF">PV328_011985</name>
</gene>
<dbReference type="InterPro" id="IPR038765">
    <property type="entry name" value="Papain-like_cys_pep_sf"/>
</dbReference>
<dbReference type="Proteomes" id="UP001168990">
    <property type="component" value="Unassembled WGS sequence"/>
</dbReference>
<sequence length="419" mass="49662">MKVYYKPVGTWRINSLNNKIQPVSLDQKHIQILYSTDRHWRLVQFPDVQQQLNSRDCGIFAIAFAISLLFDIDPHKVRYDHSVMRSHLLKIFKSKVIEHFPQDLKYGPPHKVLPLASIRVREAEATLLETNNNNIALSDDIDNQVFINDTNKIMLFDDSGHQISSNNKYNIIENSKMCDNLKSHAFHEKNRYNQNLQHNRAGKKRRYKEDVENVLERNRSRYRANNENVLEGKRIRYRKNNENILKVKRRQYAENSEDICTRKRRRYEANSEDVRPKKRGQYKANSSKRYIQERKRYAKAMENKKTKQKILEGKWRKSTYNKATLLEPLMMNMKGQVVNVLPLTEAQAKKSWSCDTSCKTKNDSVLIERYQKFLEFMSNCSLKYLPKIRKNHECSHKTSHMKMGHTLSCYIDHTLCKAF</sequence>
<evidence type="ECO:0000313" key="3">
    <source>
        <dbReference type="Proteomes" id="UP001168990"/>
    </source>
</evidence>
<evidence type="ECO:0008006" key="4">
    <source>
        <dbReference type="Google" id="ProtNLM"/>
    </source>
</evidence>
<evidence type="ECO:0000256" key="1">
    <source>
        <dbReference type="SAM" id="MobiDB-lite"/>
    </source>
</evidence>
<dbReference type="Gene3D" id="3.40.395.10">
    <property type="entry name" value="Adenoviral Proteinase, Chain A"/>
    <property type="match status" value="1"/>
</dbReference>
<dbReference type="PANTHER" id="PTHR34718">
    <property type="entry name" value="PHD-TYPE DOMAIN-CONTAINING PROTEIN"/>
    <property type="match status" value="1"/>
</dbReference>
<protein>
    <recommendedName>
        <fullName evidence="4">Ubiquitin-like protease family profile domain-containing protein</fullName>
    </recommendedName>
</protein>
<reference evidence="2" key="2">
    <citation type="submission" date="2023-03" db="EMBL/GenBank/DDBJ databases">
        <authorList>
            <person name="Inwood S.N."/>
            <person name="Skelly J.G."/>
            <person name="Guhlin J."/>
            <person name="Harrop T.W.R."/>
            <person name="Goldson S.G."/>
            <person name="Dearden P.K."/>
        </authorList>
    </citation>
    <scope>NUCLEOTIDE SEQUENCE</scope>
    <source>
        <strain evidence="2">Irish</strain>
        <tissue evidence="2">Whole body</tissue>
    </source>
</reference>
<keyword evidence="3" id="KW-1185">Reference proteome</keyword>
<dbReference type="EMBL" id="JAQQBS010001699">
    <property type="protein sequence ID" value="KAK0157034.1"/>
    <property type="molecule type" value="Genomic_DNA"/>
</dbReference>
<accession>A0AA39EUC9</accession>
<dbReference type="AlphaFoldDB" id="A0AA39EUC9"/>
<comment type="caution">
    <text evidence="2">The sequence shown here is derived from an EMBL/GenBank/DDBJ whole genome shotgun (WGS) entry which is preliminary data.</text>
</comment>
<organism evidence="2 3">
    <name type="scientific">Microctonus aethiopoides</name>
    <dbReference type="NCBI Taxonomy" id="144406"/>
    <lineage>
        <taxon>Eukaryota</taxon>
        <taxon>Metazoa</taxon>
        <taxon>Ecdysozoa</taxon>
        <taxon>Arthropoda</taxon>
        <taxon>Hexapoda</taxon>
        <taxon>Insecta</taxon>
        <taxon>Pterygota</taxon>
        <taxon>Neoptera</taxon>
        <taxon>Endopterygota</taxon>
        <taxon>Hymenoptera</taxon>
        <taxon>Apocrita</taxon>
        <taxon>Ichneumonoidea</taxon>
        <taxon>Braconidae</taxon>
        <taxon>Euphorinae</taxon>
        <taxon>Microctonus</taxon>
    </lineage>
</organism>
<reference evidence="2" key="1">
    <citation type="journal article" date="2023" name="bioRxiv">
        <title>Scaffold-level genome assemblies of two parasitoid biocontrol wasps reveal the parthenogenesis mechanism and an associated novel virus.</title>
        <authorList>
            <person name="Inwood S."/>
            <person name="Skelly J."/>
            <person name="Guhlin J."/>
            <person name="Harrop T."/>
            <person name="Goldson S."/>
            <person name="Dearden P."/>
        </authorList>
    </citation>
    <scope>NUCLEOTIDE SEQUENCE</scope>
    <source>
        <strain evidence="2">Irish</strain>
        <tissue evidence="2">Whole body</tissue>
    </source>
</reference>
<dbReference type="SUPFAM" id="SSF54001">
    <property type="entry name" value="Cysteine proteinases"/>
    <property type="match status" value="1"/>
</dbReference>